<evidence type="ECO:0000256" key="6">
    <source>
        <dbReference type="ARBA" id="ARBA00023136"/>
    </source>
</evidence>
<evidence type="ECO:0000259" key="11">
    <source>
        <dbReference type="PROSITE" id="PS50835"/>
    </source>
</evidence>
<dbReference type="AlphaFoldDB" id="A0A3P9JQC6"/>
<dbReference type="SUPFAM" id="SSF48726">
    <property type="entry name" value="Immunoglobulin"/>
    <property type="match status" value="1"/>
</dbReference>
<evidence type="ECO:0000313" key="12">
    <source>
        <dbReference type="Ensembl" id="ENSORLP00015034430.1"/>
    </source>
</evidence>
<comment type="subcellular location">
    <subcellularLocation>
        <location evidence="1">Cell membrane</location>
        <topology evidence="1">Single-pass type I membrane protein</topology>
    </subcellularLocation>
</comment>
<dbReference type="InterPro" id="IPR051713">
    <property type="entry name" value="T-cell_Activation_Regulation"/>
</dbReference>
<evidence type="ECO:0000256" key="10">
    <source>
        <dbReference type="ARBA" id="ARBA00023319"/>
    </source>
</evidence>
<keyword evidence="10" id="KW-0393">Immunoglobulin domain</keyword>
<feature type="domain" description="Ig-like" evidence="11">
    <location>
        <begin position="57"/>
        <end position="146"/>
    </location>
</feature>
<evidence type="ECO:0000256" key="4">
    <source>
        <dbReference type="ARBA" id="ARBA00022729"/>
    </source>
</evidence>
<dbReference type="InterPro" id="IPR013106">
    <property type="entry name" value="Ig_V-set"/>
</dbReference>
<dbReference type="Pfam" id="PF07686">
    <property type="entry name" value="V-set"/>
    <property type="match status" value="1"/>
</dbReference>
<protein>
    <recommendedName>
        <fullName evidence="11">Ig-like domain-containing protein</fullName>
    </recommendedName>
</protein>
<keyword evidence="2" id="KW-1003">Cell membrane</keyword>
<dbReference type="PANTHER" id="PTHR25466">
    <property type="entry name" value="T-LYMPHOCYTE ACTIVATION ANTIGEN"/>
    <property type="match status" value="1"/>
</dbReference>
<evidence type="ECO:0000313" key="13">
    <source>
        <dbReference type="Proteomes" id="UP000265200"/>
    </source>
</evidence>
<evidence type="ECO:0000256" key="9">
    <source>
        <dbReference type="ARBA" id="ARBA00023180"/>
    </source>
</evidence>
<accession>A0A3P9JQC6</accession>
<dbReference type="Proteomes" id="UP000265200">
    <property type="component" value="Chromosome 18"/>
</dbReference>
<evidence type="ECO:0000256" key="7">
    <source>
        <dbReference type="ARBA" id="ARBA00023157"/>
    </source>
</evidence>
<name>A0A3P9JQC6_ORYLA</name>
<dbReference type="Ensembl" id="ENSORLT00015028252.1">
    <property type="protein sequence ID" value="ENSORLP00015034430.1"/>
    <property type="gene ID" value="ENSORLG00015020419.1"/>
</dbReference>
<dbReference type="Gene3D" id="2.60.40.10">
    <property type="entry name" value="Immunoglobulins"/>
    <property type="match status" value="1"/>
</dbReference>
<evidence type="ECO:0000256" key="3">
    <source>
        <dbReference type="ARBA" id="ARBA00022692"/>
    </source>
</evidence>
<dbReference type="PROSITE" id="PS50835">
    <property type="entry name" value="IG_LIKE"/>
    <property type="match status" value="1"/>
</dbReference>
<dbReference type="InterPro" id="IPR036179">
    <property type="entry name" value="Ig-like_dom_sf"/>
</dbReference>
<evidence type="ECO:0000256" key="5">
    <source>
        <dbReference type="ARBA" id="ARBA00022989"/>
    </source>
</evidence>
<organism evidence="12 13">
    <name type="scientific">Oryzias latipes</name>
    <name type="common">Japanese rice fish</name>
    <name type="synonym">Japanese killifish</name>
    <dbReference type="NCBI Taxonomy" id="8090"/>
    <lineage>
        <taxon>Eukaryota</taxon>
        <taxon>Metazoa</taxon>
        <taxon>Chordata</taxon>
        <taxon>Craniata</taxon>
        <taxon>Vertebrata</taxon>
        <taxon>Euteleostomi</taxon>
        <taxon>Actinopterygii</taxon>
        <taxon>Neopterygii</taxon>
        <taxon>Teleostei</taxon>
        <taxon>Neoteleostei</taxon>
        <taxon>Acanthomorphata</taxon>
        <taxon>Ovalentaria</taxon>
        <taxon>Atherinomorphae</taxon>
        <taxon>Beloniformes</taxon>
        <taxon>Adrianichthyidae</taxon>
        <taxon>Oryziinae</taxon>
        <taxon>Oryzias</taxon>
    </lineage>
</organism>
<keyword evidence="3" id="KW-0812">Transmembrane</keyword>
<keyword evidence="7" id="KW-1015">Disulfide bond</keyword>
<reference evidence="12 13" key="2">
    <citation type="submission" date="2017-04" db="EMBL/GenBank/DDBJ databases">
        <title>CpG methylation of centromeres and impact of large insertions on vertebrate speciation.</title>
        <authorList>
            <person name="Ichikawa K."/>
            <person name="Yoshimura J."/>
            <person name="Morishita S."/>
        </authorList>
    </citation>
    <scope>NUCLEOTIDE SEQUENCE</scope>
    <source>
        <strain evidence="12 13">HSOK</strain>
    </source>
</reference>
<proteinExistence type="predicted"/>
<dbReference type="GO" id="GO:0005886">
    <property type="term" value="C:plasma membrane"/>
    <property type="evidence" value="ECO:0007669"/>
    <property type="project" value="UniProtKB-SubCell"/>
</dbReference>
<keyword evidence="5" id="KW-1133">Transmembrane helix</keyword>
<dbReference type="InterPro" id="IPR007110">
    <property type="entry name" value="Ig-like_dom"/>
</dbReference>
<keyword evidence="4" id="KW-0732">Signal</keyword>
<evidence type="ECO:0000256" key="2">
    <source>
        <dbReference type="ARBA" id="ARBA00022475"/>
    </source>
</evidence>
<keyword evidence="6" id="KW-0472">Membrane</keyword>
<dbReference type="SMART" id="SM00406">
    <property type="entry name" value="IGv"/>
    <property type="match status" value="1"/>
</dbReference>
<keyword evidence="9" id="KW-0325">Glycoprotein</keyword>
<reference evidence="12" key="4">
    <citation type="submission" date="2025-09" db="UniProtKB">
        <authorList>
            <consortium name="Ensembl"/>
        </authorList>
    </citation>
    <scope>IDENTIFICATION</scope>
    <source>
        <strain evidence="12">HSOK</strain>
    </source>
</reference>
<evidence type="ECO:0000256" key="1">
    <source>
        <dbReference type="ARBA" id="ARBA00004251"/>
    </source>
</evidence>
<sequence>MFSPLCLNGGVQNWSLVLIDGSKSDLFLVHAGLQQGCSSSTVLVIDLWTEFLGFHNVTLTCQDTNIMTNPTFEWKRTDRQEEKHVMTYRSGGVNLDGQHESFSNRVFLNVSQMRDGDLSVVLKNVTMTDTGTYMCRVIYENDPEIKLILISTIRLSVVPPGDPSPGEQCLCSCLMSE</sequence>
<evidence type="ECO:0000256" key="8">
    <source>
        <dbReference type="ARBA" id="ARBA00023170"/>
    </source>
</evidence>
<keyword evidence="8" id="KW-0675">Receptor</keyword>
<dbReference type="InterPro" id="IPR013783">
    <property type="entry name" value="Ig-like_fold"/>
</dbReference>
<dbReference type="PANTHER" id="PTHR25466:SF9">
    <property type="entry name" value="FIBRONECTIN TYPE-III DOMAIN-CONTAINING PROTEIN"/>
    <property type="match status" value="1"/>
</dbReference>
<reference evidence="12" key="3">
    <citation type="submission" date="2025-08" db="UniProtKB">
        <authorList>
            <consortium name="Ensembl"/>
        </authorList>
    </citation>
    <scope>IDENTIFICATION</scope>
    <source>
        <strain evidence="12">HSOK</strain>
    </source>
</reference>
<reference key="1">
    <citation type="journal article" date="2007" name="Nature">
        <title>The medaka draft genome and insights into vertebrate genome evolution.</title>
        <authorList>
            <person name="Kasahara M."/>
            <person name="Naruse K."/>
            <person name="Sasaki S."/>
            <person name="Nakatani Y."/>
            <person name="Qu W."/>
            <person name="Ahsan B."/>
            <person name="Yamada T."/>
            <person name="Nagayasu Y."/>
            <person name="Doi K."/>
            <person name="Kasai Y."/>
            <person name="Jindo T."/>
            <person name="Kobayashi D."/>
            <person name="Shimada A."/>
            <person name="Toyoda A."/>
            <person name="Kuroki Y."/>
            <person name="Fujiyama A."/>
            <person name="Sasaki T."/>
            <person name="Shimizu A."/>
            <person name="Asakawa S."/>
            <person name="Shimizu N."/>
            <person name="Hashimoto S."/>
            <person name="Yang J."/>
            <person name="Lee Y."/>
            <person name="Matsushima K."/>
            <person name="Sugano S."/>
            <person name="Sakaizumi M."/>
            <person name="Narita T."/>
            <person name="Ohishi K."/>
            <person name="Haga S."/>
            <person name="Ohta F."/>
            <person name="Nomoto H."/>
            <person name="Nogata K."/>
            <person name="Morishita T."/>
            <person name="Endo T."/>
            <person name="Shin-I T."/>
            <person name="Takeda H."/>
            <person name="Morishita S."/>
            <person name="Kohara Y."/>
        </authorList>
    </citation>
    <scope>NUCLEOTIDE SEQUENCE [LARGE SCALE GENOMIC DNA]</scope>
    <source>
        <strain>Hd-rR</strain>
    </source>
</reference>